<protein>
    <submittedName>
        <fullName evidence="2">Uncharacterized protein</fullName>
    </submittedName>
</protein>
<evidence type="ECO:0000313" key="2">
    <source>
        <dbReference type="EMBL" id="MED6163481.1"/>
    </source>
</evidence>
<dbReference type="Proteomes" id="UP001341840">
    <property type="component" value="Unassembled WGS sequence"/>
</dbReference>
<accession>A0ABU6UTQ9</accession>
<feature type="compositionally biased region" description="Basic and acidic residues" evidence="1">
    <location>
        <begin position="1"/>
        <end position="13"/>
    </location>
</feature>
<organism evidence="2 3">
    <name type="scientific">Stylosanthes scabra</name>
    <dbReference type="NCBI Taxonomy" id="79078"/>
    <lineage>
        <taxon>Eukaryota</taxon>
        <taxon>Viridiplantae</taxon>
        <taxon>Streptophyta</taxon>
        <taxon>Embryophyta</taxon>
        <taxon>Tracheophyta</taxon>
        <taxon>Spermatophyta</taxon>
        <taxon>Magnoliopsida</taxon>
        <taxon>eudicotyledons</taxon>
        <taxon>Gunneridae</taxon>
        <taxon>Pentapetalae</taxon>
        <taxon>rosids</taxon>
        <taxon>fabids</taxon>
        <taxon>Fabales</taxon>
        <taxon>Fabaceae</taxon>
        <taxon>Papilionoideae</taxon>
        <taxon>50 kb inversion clade</taxon>
        <taxon>dalbergioids sensu lato</taxon>
        <taxon>Dalbergieae</taxon>
        <taxon>Pterocarpus clade</taxon>
        <taxon>Stylosanthes</taxon>
    </lineage>
</organism>
<feature type="non-terminal residue" evidence="2">
    <location>
        <position position="1"/>
    </location>
</feature>
<evidence type="ECO:0000256" key="1">
    <source>
        <dbReference type="SAM" id="MobiDB-lite"/>
    </source>
</evidence>
<proteinExistence type="predicted"/>
<sequence length="69" mass="7797">EAIAKIESRDASTKDLSQNDSLAQVLGKEHPRRVRGLGSEPCLTKVFGHTSHRPVMGCRYMSIKRRYLN</sequence>
<feature type="region of interest" description="Disordered" evidence="1">
    <location>
        <begin position="1"/>
        <end position="37"/>
    </location>
</feature>
<comment type="caution">
    <text evidence="2">The sequence shown here is derived from an EMBL/GenBank/DDBJ whole genome shotgun (WGS) entry which is preliminary data.</text>
</comment>
<evidence type="ECO:0000313" key="3">
    <source>
        <dbReference type="Proteomes" id="UP001341840"/>
    </source>
</evidence>
<reference evidence="2 3" key="1">
    <citation type="journal article" date="2023" name="Plants (Basel)">
        <title>Bridging the Gap: Combining Genomics and Transcriptomics Approaches to Understand Stylosanthes scabra, an Orphan Legume from the Brazilian Caatinga.</title>
        <authorList>
            <person name="Ferreira-Neto J.R.C."/>
            <person name="da Silva M.D."/>
            <person name="Binneck E."/>
            <person name="de Melo N.F."/>
            <person name="da Silva R.H."/>
            <person name="de Melo A.L.T.M."/>
            <person name="Pandolfi V."/>
            <person name="Bustamante F.O."/>
            <person name="Brasileiro-Vidal A.C."/>
            <person name="Benko-Iseppon A.M."/>
        </authorList>
    </citation>
    <scope>NUCLEOTIDE SEQUENCE [LARGE SCALE GENOMIC DNA]</scope>
    <source>
        <tissue evidence="2">Leaves</tissue>
    </source>
</reference>
<keyword evidence="3" id="KW-1185">Reference proteome</keyword>
<gene>
    <name evidence="2" type="ORF">PIB30_080322</name>
</gene>
<dbReference type="EMBL" id="JASCZI010121995">
    <property type="protein sequence ID" value="MED6163481.1"/>
    <property type="molecule type" value="Genomic_DNA"/>
</dbReference>
<name>A0ABU6UTQ9_9FABA</name>